<evidence type="ECO:0000313" key="2">
    <source>
        <dbReference type="EMBL" id="EGS20070.1"/>
    </source>
</evidence>
<dbReference type="HOGENOM" id="CLU_1618812_0_0_1"/>
<accession>G0S9F9</accession>
<organism evidence="3">
    <name type="scientific">Chaetomium thermophilum (strain DSM 1495 / CBS 144.50 / IMI 039719)</name>
    <name type="common">Thermochaetoides thermophila</name>
    <dbReference type="NCBI Taxonomy" id="759272"/>
    <lineage>
        <taxon>Eukaryota</taxon>
        <taxon>Fungi</taxon>
        <taxon>Dikarya</taxon>
        <taxon>Ascomycota</taxon>
        <taxon>Pezizomycotina</taxon>
        <taxon>Sordariomycetes</taxon>
        <taxon>Sordariomycetidae</taxon>
        <taxon>Sordariales</taxon>
        <taxon>Chaetomiaceae</taxon>
        <taxon>Thermochaetoides</taxon>
    </lineage>
</organism>
<dbReference type="GeneID" id="18258612"/>
<dbReference type="AlphaFoldDB" id="G0S9F9"/>
<feature type="region of interest" description="Disordered" evidence="1">
    <location>
        <begin position="17"/>
        <end position="120"/>
    </location>
</feature>
<gene>
    <name evidence="2" type="ORF">CTHT_0045740</name>
</gene>
<sequence>MSTVAFKPNHLAVFGAAAAGGAGGQPPRRPNFNPKPLDDDGDLELNHQEEEGVSAGDEDNDSPDDAAEEGFQERRRAGGGAFPPNSLPNHPLKHKKDPIRQKKQREKNKKKSKTGKRTYLKEPDTFDWRVRAGLWLMGTTPEKIMVKVKEQERKRERGSEHDEE</sequence>
<feature type="compositionally biased region" description="Basic residues" evidence="1">
    <location>
        <begin position="91"/>
        <end position="118"/>
    </location>
</feature>
<evidence type="ECO:0000313" key="3">
    <source>
        <dbReference type="Proteomes" id="UP000008066"/>
    </source>
</evidence>
<name>G0S9F9_CHATD</name>
<dbReference type="Proteomes" id="UP000008066">
    <property type="component" value="Unassembled WGS sequence"/>
</dbReference>
<feature type="compositionally biased region" description="Acidic residues" evidence="1">
    <location>
        <begin position="56"/>
        <end position="70"/>
    </location>
</feature>
<proteinExistence type="predicted"/>
<protein>
    <submittedName>
        <fullName evidence="2">Uncharacterized protein</fullName>
    </submittedName>
</protein>
<keyword evidence="3" id="KW-1185">Reference proteome</keyword>
<reference evidence="2 3" key="1">
    <citation type="journal article" date="2011" name="Cell">
        <title>Insight into structure and assembly of the nuclear pore complex by utilizing the genome of a eukaryotic thermophile.</title>
        <authorList>
            <person name="Amlacher S."/>
            <person name="Sarges P."/>
            <person name="Flemming D."/>
            <person name="van Noort V."/>
            <person name="Kunze R."/>
            <person name="Devos D.P."/>
            <person name="Arumugam M."/>
            <person name="Bork P."/>
            <person name="Hurt E."/>
        </authorList>
    </citation>
    <scope>NUCLEOTIDE SEQUENCE [LARGE SCALE GENOMIC DNA]</scope>
    <source>
        <strain evidence="3">DSM 1495 / CBS 144.50 / IMI 039719</strain>
    </source>
</reference>
<dbReference type="RefSeq" id="XP_006694955.1">
    <property type="nucleotide sequence ID" value="XM_006694892.1"/>
</dbReference>
<evidence type="ECO:0000256" key="1">
    <source>
        <dbReference type="SAM" id="MobiDB-lite"/>
    </source>
</evidence>
<dbReference type="EMBL" id="GL988043">
    <property type="protein sequence ID" value="EGS20070.1"/>
    <property type="molecule type" value="Genomic_DNA"/>
</dbReference>
<dbReference type="KEGG" id="cthr:CTHT_0045740"/>